<reference evidence="2" key="1">
    <citation type="submission" date="2021-06" db="EMBL/GenBank/DDBJ databases">
        <authorList>
            <person name="Kallberg Y."/>
            <person name="Tangrot J."/>
            <person name="Rosling A."/>
        </authorList>
    </citation>
    <scope>NUCLEOTIDE SEQUENCE</scope>
    <source>
        <strain evidence="2">FL966</strain>
    </source>
</reference>
<evidence type="ECO:0000313" key="3">
    <source>
        <dbReference type="Proteomes" id="UP000789759"/>
    </source>
</evidence>
<sequence>MSTLNIAMPNTKQCTRCDKFKPIAEFTRQSGNKSKIFQRCNICADYEKQNKRDKWLKTKSSSNDNSPSLSLSHEETPSLSLGHEDIPILSLSHENILSHSFSHKDMPSLSLSYEDTPSLTL</sequence>
<dbReference type="Proteomes" id="UP000789759">
    <property type="component" value="Unassembled WGS sequence"/>
</dbReference>
<keyword evidence="3" id="KW-1185">Reference proteome</keyword>
<dbReference type="EMBL" id="CAJVQA010024077">
    <property type="protein sequence ID" value="CAG8781000.1"/>
    <property type="molecule type" value="Genomic_DNA"/>
</dbReference>
<gene>
    <name evidence="2" type="ORF">CPELLU_LOCUS16393</name>
</gene>
<feature type="compositionally biased region" description="Low complexity" evidence="1">
    <location>
        <begin position="60"/>
        <end position="71"/>
    </location>
</feature>
<feature type="non-terminal residue" evidence="2">
    <location>
        <position position="121"/>
    </location>
</feature>
<accession>A0A9N9JIJ8</accession>
<comment type="caution">
    <text evidence="2">The sequence shown here is derived from an EMBL/GenBank/DDBJ whole genome shotgun (WGS) entry which is preliminary data.</text>
</comment>
<evidence type="ECO:0000256" key="1">
    <source>
        <dbReference type="SAM" id="MobiDB-lite"/>
    </source>
</evidence>
<dbReference type="AlphaFoldDB" id="A0A9N9JIJ8"/>
<dbReference type="OrthoDB" id="2488449at2759"/>
<organism evidence="2 3">
    <name type="scientific">Cetraspora pellucida</name>
    <dbReference type="NCBI Taxonomy" id="1433469"/>
    <lineage>
        <taxon>Eukaryota</taxon>
        <taxon>Fungi</taxon>
        <taxon>Fungi incertae sedis</taxon>
        <taxon>Mucoromycota</taxon>
        <taxon>Glomeromycotina</taxon>
        <taxon>Glomeromycetes</taxon>
        <taxon>Diversisporales</taxon>
        <taxon>Gigasporaceae</taxon>
        <taxon>Cetraspora</taxon>
    </lineage>
</organism>
<feature type="region of interest" description="Disordered" evidence="1">
    <location>
        <begin position="51"/>
        <end position="79"/>
    </location>
</feature>
<proteinExistence type="predicted"/>
<protein>
    <submittedName>
        <fullName evidence="2">16990_t:CDS:1</fullName>
    </submittedName>
</protein>
<evidence type="ECO:0000313" key="2">
    <source>
        <dbReference type="EMBL" id="CAG8781000.1"/>
    </source>
</evidence>
<name>A0A9N9JIJ8_9GLOM</name>